<organism evidence="1 2">
    <name type="scientific">Rhizobium etli 8C-3</name>
    <dbReference type="NCBI Taxonomy" id="538025"/>
    <lineage>
        <taxon>Bacteria</taxon>
        <taxon>Pseudomonadati</taxon>
        <taxon>Pseudomonadota</taxon>
        <taxon>Alphaproteobacteria</taxon>
        <taxon>Hyphomicrobiales</taxon>
        <taxon>Rhizobiaceae</taxon>
        <taxon>Rhizobium/Agrobacterium group</taxon>
        <taxon>Rhizobium</taxon>
    </lineage>
</organism>
<dbReference type="AlphaFoldDB" id="A0A1L5P296"/>
<evidence type="ECO:0000313" key="1">
    <source>
        <dbReference type="EMBL" id="APO74273.1"/>
    </source>
</evidence>
<name>A0A1L5P296_RHIET</name>
<evidence type="ECO:0000313" key="2">
    <source>
        <dbReference type="Proteomes" id="UP000185109"/>
    </source>
</evidence>
<dbReference type="Proteomes" id="UP000185109">
    <property type="component" value="Chromosome"/>
</dbReference>
<dbReference type="EMBL" id="CP017241">
    <property type="protein sequence ID" value="APO74273.1"/>
    <property type="molecule type" value="Genomic_DNA"/>
</dbReference>
<dbReference type="RefSeq" id="WP_074060834.1">
    <property type="nucleotide sequence ID" value="NZ_CP017241.1"/>
</dbReference>
<accession>A0A1L5P296</accession>
<gene>
    <name evidence="1" type="ORF">AM571_CH01438</name>
</gene>
<proteinExistence type="predicted"/>
<protein>
    <submittedName>
        <fullName evidence="1">Uncharacterized protein</fullName>
    </submittedName>
</protein>
<reference evidence="1 2" key="1">
    <citation type="submission" date="2016-09" db="EMBL/GenBank/DDBJ databases">
        <title>The complete genome sequences of Rhizobium gallicum, symbiovars gallicum and phaseoli, symbionts associated to common bean (Phaseolus vulgaris).</title>
        <authorList>
            <person name="Bustos P."/>
            <person name="Santamaria R.I."/>
            <person name="Perez-Carrascal O.M."/>
            <person name="Juarez S."/>
            <person name="Lozano L."/>
            <person name="Martinez-Flores I."/>
            <person name="Martinez-Romero E."/>
            <person name="Cevallos M."/>
            <person name="Romero D."/>
            <person name="Davila G."/>
            <person name="Gonzalez V."/>
        </authorList>
    </citation>
    <scope>NUCLEOTIDE SEQUENCE [LARGE SCALE GENOMIC DNA]</scope>
    <source>
        <strain evidence="1 2">8C-3</strain>
    </source>
</reference>
<sequence>MAAQIITLPSVIYSQVDFKPVRPGDTNQMDGRRSESQIFGTPYWIAKYTAERLTTVEAATFDAFEMDIEDGCLIEAYDAHRPRPIAYQGSNPLSGVKAGGGAFNGDAVLQSITNSRAIVVSGLPANFQLSKGDYLEIRKSTYKRSLHRIMANAVASGAGVVALSIRFGLDLGVFTLPCTVRFEKPTCLMMANKGSFSMPKTWPNYTASFSATEFFPNEP</sequence>